<evidence type="ECO:0000259" key="9">
    <source>
        <dbReference type="Pfam" id="PF04234"/>
    </source>
</evidence>
<dbReference type="GO" id="GO:0042597">
    <property type="term" value="C:periplasmic space"/>
    <property type="evidence" value="ECO:0007669"/>
    <property type="project" value="UniProtKB-SubCell"/>
</dbReference>
<dbReference type="InterPro" id="IPR007348">
    <property type="entry name" value="CopC_dom"/>
</dbReference>
<keyword evidence="3 7" id="KW-0479">Metal-binding</keyword>
<organism evidence="10 11">
    <name type="scientific">Stenotrophomonas geniculata N1</name>
    <dbReference type="NCBI Taxonomy" id="1167641"/>
    <lineage>
        <taxon>Bacteria</taxon>
        <taxon>Pseudomonadati</taxon>
        <taxon>Pseudomonadota</taxon>
        <taxon>Gammaproteobacteria</taxon>
        <taxon>Lysobacterales</taxon>
        <taxon>Lysobacteraceae</taxon>
        <taxon>Stenotrophomonas</taxon>
    </lineage>
</organism>
<feature type="chain" id="PRO_5005580045" description="Copper resistance protein C" evidence="8">
    <location>
        <begin position="27"/>
        <end position="125"/>
    </location>
</feature>
<dbReference type="InterPro" id="IPR032694">
    <property type="entry name" value="CopC/D"/>
</dbReference>
<dbReference type="InterPro" id="IPR047685">
    <property type="entry name" value="CopC-like"/>
</dbReference>
<dbReference type="InterPro" id="IPR014755">
    <property type="entry name" value="Cu-Rt/internalin_Ig-like"/>
</dbReference>
<name>A0A0L8ACJ7_9GAMM</name>
<dbReference type="PANTHER" id="PTHR34820:SF4">
    <property type="entry name" value="INNER MEMBRANE PROTEIN YEBZ"/>
    <property type="match status" value="1"/>
</dbReference>
<reference evidence="10 11" key="1">
    <citation type="journal article" date="2012" name="J. Bacteriol.">
        <title>Genome sequence of a novel nicotine-degrading strain, Pseudomonas geniculata N1.</title>
        <authorList>
            <person name="Tang H."/>
            <person name="Yu H."/>
            <person name="Tai C."/>
            <person name="Huang K."/>
            <person name="Liu Y."/>
            <person name="Wang L."/>
            <person name="Yao Y."/>
            <person name="Wu G."/>
            <person name="Xu P."/>
        </authorList>
    </citation>
    <scope>NUCLEOTIDE SEQUENCE [LARGE SCALE GENOMIC DNA]</scope>
    <source>
        <strain evidence="10 11">N1</strain>
    </source>
</reference>
<accession>A0A0L8ACJ7</accession>
<dbReference type="EMBL" id="AJLO02000015">
    <property type="protein sequence ID" value="KOF00093.1"/>
    <property type="molecule type" value="Genomic_DNA"/>
</dbReference>
<comment type="subcellular location">
    <subcellularLocation>
        <location evidence="1 7">Periplasm</location>
    </subcellularLocation>
</comment>
<dbReference type="Proteomes" id="UP000036890">
    <property type="component" value="Unassembled WGS sequence"/>
</dbReference>
<evidence type="ECO:0000256" key="1">
    <source>
        <dbReference type="ARBA" id="ARBA00004418"/>
    </source>
</evidence>
<evidence type="ECO:0000256" key="6">
    <source>
        <dbReference type="ARBA" id="ARBA00023008"/>
    </source>
</evidence>
<feature type="signal peptide" evidence="8">
    <location>
        <begin position="1"/>
        <end position="26"/>
    </location>
</feature>
<dbReference type="PANTHER" id="PTHR34820">
    <property type="entry name" value="INNER MEMBRANE PROTEIN YEBZ"/>
    <property type="match status" value="1"/>
</dbReference>
<dbReference type="Gene3D" id="2.60.40.1220">
    <property type="match status" value="1"/>
</dbReference>
<comment type="caution">
    <text evidence="10">The sequence shown here is derived from an EMBL/GenBank/DDBJ whole genome shotgun (WGS) entry which is preliminary data.</text>
</comment>
<dbReference type="GO" id="GO:0046688">
    <property type="term" value="P:response to copper ion"/>
    <property type="evidence" value="ECO:0007669"/>
    <property type="project" value="UniProtKB-UniRule"/>
</dbReference>
<gene>
    <name evidence="10" type="ORF">W7K_07050</name>
</gene>
<feature type="domain" description="CopC" evidence="9">
    <location>
        <begin position="27"/>
        <end position="124"/>
    </location>
</feature>
<dbReference type="OrthoDB" id="9796814at2"/>
<dbReference type="InterPro" id="IPR014756">
    <property type="entry name" value="Ig_E-set"/>
</dbReference>
<evidence type="ECO:0000256" key="8">
    <source>
        <dbReference type="SAM" id="SignalP"/>
    </source>
</evidence>
<dbReference type="AlphaFoldDB" id="A0A0L8ACJ7"/>
<comment type="function">
    <text evidence="7">Involved in copper resistance.</text>
</comment>
<evidence type="ECO:0000256" key="2">
    <source>
        <dbReference type="ARBA" id="ARBA00010509"/>
    </source>
</evidence>
<evidence type="ECO:0000256" key="7">
    <source>
        <dbReference type="RuleBase" id="RU369037"/>
    </source>
</evidence>
<dbReference type="GO" id="GO:0006825">
    <property type="term" value="P:copper ion transport"/>
    <property type="evidence" value="ECO:0007669"/>
    <property type="project" value="InterPro"/>
</dbReference>
<evidence type="ECO:0000313" key="10">
    <source>
        <dbReference type="EMBL" id="KOF00093.1"/>
    </source>
</evidence>
<dbReference type="GO" id="GO:0005886">
    <property type="term" value="C:plasma membrane"/>
    <property type="evidence" value="ECO:0007669"/>
    <property type="project" value="TreeGrafter"/>
</dbReference>
<comment type="similarity">
    <text evidence="2 7">Belongs to the CopC family.</text>
</comment>
<keyword evidence="6 7" id="KW-0186">Copper</keyword>
<keyword evidence="5 7" id="KW-0574">Periplasm</keyword>
<protein>
    <recommendedName>
        <fullName evidence="7">Copper resistance protein C</fullName>
    </recommendedName>
</protein>
<sequence length="125" mass="13480">MIRPLLRPASLALLLSGLAVAPLALAHPSLVRSTPAADATVAPATEITLQFSEKVMPRATRIELSMDHGRMKMAMPTVAQDVSEDGHTLRARFAKSLPAGSYALQWRAVGQDSHPMTGSYRFTVK</sequence>
<dbReference type="NCBIfam" id="NF033814">
    <property type="entry name" value="copper_CopC"/>
    <property type="match status" value="1"/>
</dbReference>
<evidence type="ECO:0000256" key="5">
    <source>
        <dbReference type="ARBA" id="ARBA00022764"/>
    </source>
</evidence>
<dbReference type="GO" id="GO:0005507">
    <property type="term" value="F:copper ion binding"/>
    <property type="evidence" value="ECO:0007669"/>
    <property type="project" value="UniProtKB-UniRule"/>
</dbReference>
<dbReference type="Pfam" id="PF04234">
    <property type="entry name" value="CopC"/>
    <property type="match status" value="1"/>
</dbReference>
<dbReference type="RefSeq" id="WP_010485414.1">
    <property type="nucleotide sequence ID" value="NZ_AJLO02000015.1"/>
</dbReference>
<proteinExistence type="inferred from homology"/>
<evidence type="ECO:0000256" key="3">
    <source>
        <dbReference type="ARBA" id="ARBA00022723"/>
    </source>
</evidence>
<evidence type="ECO:0000313" key="11">
    <source>
        <dbReference type="Proteomes" id="UP000036890"/>
    </source>
</evidence>
<dbReference type="SUPFAM" id="SSF81296">
    <property type="entry name" value="E set domains"/>
    <property type="match status" value="1"/>
</dbReference>
<keyword evidence="4 7" id="KW-0732">Signal</keyword>
<evidence type="ECO:0000256" key="4">
    <source>
        <dbReference type="ARBA" id="ARBA00022729"/>
    </source>
</evidence>